<feature type="region of interest" description="Disordered" evidence="2">
    <location>
        <begin position="236"/>
        <end position="274"/>
    </location>
</feature>
<dbReference type="RefSeq" id="XP_028470365.1">
    <property type="nucleotide sequence ID" value="XM_028609441.1"/>
</dbReference>
<sequence length="403" mass="45401">MKLIIVIITIKSTKRIVKMPGVQIKHWKLWEPIFVELKNDWSFHDLGSRVNLARTLRNVARGNNGNYEETFSSLRATVRIEFVKMATRGNPLMVLSVVLLSGTLSLVATRSSLAHANESVKRSSQAVTDGGHPLPVCSHWNVLGALKGQSVLERCCPRWEVFDARSDATMNLSQYEKDHSPTPVQREMARLDALAAEANCRRRSSSQLDAEEMFRLRQENDRVRNTLLEVQAENTSLKSALEGKSSEYSSLQSSERADNAERGGFQFDDGQDDDESHFAAVTVAPKTETKEGDKETVFMAEYNKLKKEFLALKEEMERQSKTHESELTRFRETLEAQKRENETTMAALAANTSELEAAREEVKSLQAFKSRARPLVEFLADLPGQEEGPTTSATHSNKRVRLD</sequence>
<reference evidence="3 4" key="1">
    <citation type="journal article" date="2018" name="Mol. Ecol.">
        <title>The obligate alkalophilic soda-lake fungus Sodiomyces alkalinus has shifted to a protein diet.</title>
        <authorList>
            <person name="Grum-Grzhimaylo A.A."/>
            <person name="Falkoski D.L."/>
            <person name="van den Heuvel J."/>
            <person name="Valero-Jimenez C.A."/>
            <person name="Min B."/>
            <person name="Choi I.G."/>
            <person name="Lipzen A."/>
            <person name="Daum C.G."/>
            <person name="Aanen D.K."/>
            <person name="Tsang A."/>
            <person name="Henrissat B."/>
            <person name="Bilanenko E.N."/>
            <person name="de Vries R.P."/>
            <person name="van Kan J.A.L."/>
            <person name="Grigoriev I.V."/>
            <person name="Debets A.J.M."/>
        </authorList>
    </citation>
    <scope>NUCLEOTIDE SEQUENCE [LARGE SCALE GENOMIC DNA]</scope>
    <source>
        <strain evidence="3 4">F11</strain>
    </source>
</reference>
<evidence type="ECO:0000256" key="1">
    <source>
        <dbReference type="SAM" id="Coils"/>
    </source>
</evidence>
<evidence type="ECO:0000313" key="3">
    <source>
        <dbReference type="EMBL" id="ROT42559.1"/>
    </source>
</evidence>
<evidence type="ECO:0000313" key="4">
    <source>
        <dbReference type="Proteomes" id="UP000272025"/>
    </source>
</evidence>
<dbReference type="Proteomes" id="UP000272025">
    <property type="component" value="Unassembled WGS sequence"/>
</dbReference>
<name>A0A3N2Q6Z3_SODAK</name>
<feature type="region of interest" description="Disordered" evidence="2">
    <location>
        <begin position="381"/>
        <end position="403"/>
    </location>
</feature>
<dbReference type="GeneID" id="39577919"/>
<protein>
    <submittedName>
        <fullName evidence="3">Uncharacterized protein</fullName>
    </submittedName>
</protein>
<dbReference type="EMBL" id="ML119051">
    <property type="protein sequence ID" value="ROT42559.1"/>
    <property type="molecule type" value="Genomic_DNA"/>
</dbReference>
<accession>A0A3N2Q6Z3</accession>
<organism evidence="3 4">
    <name type="scientific">Sodiomyces alkalinus (strain CBS 110278 / VKM F-3762 / F11)</name>
    <name type="common">Alkaliphilic filamentous fungus</name>
    <dbReference type="NCBI Taxonomy" id="1314773"/>
    <lineage>
        <taxon>Eukaryota</taxon>
        <taxon>Fungi</taxon>
        <taxon>Dikarya</taxon>
        <taxon>Ascomycota</taxon>
        <taxon>Pezizomycotina</taxon>
        <taxon>Sordariomycetes</taxon>
        <taxon>Hypocreomycetidae</taxon>
        <taxon>Glomerellales</taxon>
        <taxon>Plectosphaerellaceae</taxon>
        <taxon>Sodiomyces</taxon>
    </lineage>
</organism>
<evidence type="ECO:0000256" key="2">
    <source>
        <dbReference type="SAM" id="MobiDB-lite"/>
    </source>
</evidence>
<dbReference type="AlphaFoldDB" id="A0A3N2Q6Z3"/>
<keyword evidence="4" id="KW-1185">Reference proteome</keyword>
<keyword evidence="1" id="KW-0175">Coiled coil</keyword>
<gene>
    <name evidence="3" type="ORF">SODALDRAFT_319210</name>
</gene>
<feature type="coiled-coil region" evidence="1">
    <location>
        <begin position="299"/>
        <end position="351"/>
    </location>
</feature>
<proteinExistence type="predicted"/>